<dbReference type="InterPro" id="IPR016187">
    <property type="entry name" value="CTDL_fold"/>
</dbReference>
<name>A0A9X1UYZ4_9FLAO</name>
<dbReference type="Gene3D" id="3.90.1580.10">
    <property type="entry name" value="paralog of FGE (formylglycine-generating enzyme)"/>
    <property type="match status" value="1"/>
</dbReference>
<dbReference type="GO" id="GO:0120147">
    <property type="term" value="F:formylglycine-generating oxidase activity"/>
    <property type="evidence" value="ECO:0007669"/>
    <property type="project" value="TreeGrafter"/>
</dbReference>
<dbReference type="AlphaFoldDB" id="A0A9X1UYZ4"/>
<dbReference type="Pfam" id="PF03781">
    <property type="entry name" value="FGE-sulfatase"/>
    <property type="match status" value="1"/>
</dbReference>
<gene>
    <name evidence="2" type="ORF">LU635_14850</name>
</gene>
<dbReference type="PANTHER" id="PTHR23150">
    <property type="entry name" value="SULFATASE MODIFYING FACTOR 1, 2"/>
    <property type="match status" value="1"/>
</dbReference>
<keyword evidence="3" id="KW-1185">Reference proteome</keyword>
<dbReference type="SUPFAM" id="SSF56436">
    <property type="entry name" value="C-type lectin-like"/>
    <property type="match status" value="1"/>
</dbReference>
<accession>A0A9X1UYZ4</accession>
<dbReference type="PANTHER" id="PTHR23150:SF19">
    <property type="entry name" value="FORMYLGLYCINE-GENERATING ENZYME"/>
    <property type="match status" value="1"/>
</dbReference>
<organism evidence="2 3">
    <name type="scientific">Christiangramia crocea</name>
    <dbReference type="NCBI Taxonomy" id="2904124"/>
    <lineage>
        <taxon>Bacteria</taxon>
        <taxon>Pseudomonadati</taxon>
        <taxon>Bacteroidota</taxon>
        <taxon>Flavobacteriia</taxon>
        <taxon>Flavobacteriales</taxon>
        <taxon>Flavobacteriaceae</taxon>
        <taxon>Christiangramia</taxon>
    </lineage>
</organism>
<evidence type="ECO:0000313" key="2">
    <source>
        <dbReference type="EMBL" id="MCG9972927.1"/>
    </source>
</evidence>
<dbReference type="InterPro" id="IPR005532">
    <property type="entry name" value="SUMF_dom"/>
</dbReference>
<dbReference type="InterPro" id="IPR042095">
    <property type="entry name" value="SUMF_sf"/>
</dbReference>
<feature type="domain" description="Sulfatase-modifying factor enzyme-like" evidence="1">
    <location>
        <begin position="61"/>
        <end position="368"/>
    </location>
</feature>
<sequence length="380" mass="43131">MQLVKKKSLKKTLIILPVVCSLFLIQCKDQKKEADNRDNEKVTQTLPELVKTYPDDIEVPEGMVWIPGGEFKQGAVEGDEMAVNHEKPAHKVAVDGFFMDETEVTNAEFKEFVEATGYKTVAERDIVWEEIKKQLPPGTPKPPDSVLQPGSLIFRKTSKSVPNLYDYTQWWQWKVGANWKHPQGPESSIEGKEDYPVVHIAYEDAKAYCEWAGRRLPTEAEWEYAARGGLDTKFAWGNDISKLSERANTWEGEFPTVNTKADGFENKAPVKSYPPNEFGLYDTTGNVWEYTQDWYNTNYYNELKSNEVTVNPQGPNKPYNPNNPQISEKVIKGGSFLCAASYCASYRPSARMANALDSSQEHLGFRTVVTVDMLKTRETE</sequence>
<reference evidence="2" key="1">
    <citation type="submission" date="2021-12" db="EMBL/GenBank/DDBJ databases">
        <title>Description of Gramella crocea sp. nov., a new bacterium isolated from activated sludge.</title>
        <authorList>
            <person name="Zhang X."/>
        </authorList>
    </citation>
    <scope>NUCLEOTIDE SEQUENCE</scope>
    <source>
        <strain evidence="2">YB25</strain>
    </source>
</reference>
<evidence type="ECO:0000259" key="1">
    <source>
        <dbReference type="Pfam" id="PF03781"/>
    </source>
</evidence>
<comment type="caution">
    <text evidence="2">The sequence shown here is derived from an EMBL/GenBank/DDBJ whole genome shotgun (WGS) entry which is preliminary data.</text>
</comment>
<protein>
    <submittedName>
        <fullName evidence="2">Formylglycine-generating enzyme family protein</fullName>
    </submittedName>
</protein>
<evidence type="ECO:0000313" key="3">
    <source>
        <dbReference type="Proteomes" id="UP001139344"/>
    </source>
</evidence>
<dbReference type="Proteomes" id="UP001139344">
    <property type="component" value="Unassembled WGS sequence"/>
</dbReference>
<proteinExistence type="predicted"/>
<dbReference type="EMBL" id="JAJSON010000026">
    <property type="protein sequence ID" value="MCG9972927.1"/>
    <property type="molecule type" value="Genomic_DNA"/>
</dbReference>
<dbReference type="InterPro" id="IPR051043">
    <property type="entry name" value="Sulfatase_Mod_Factor_Kinase"/>
</dbReference>